<sequence length="621" mass="66708">MQLNQVTAVGCSMAQPANRDCEEPSTTNIFDCSVPLVFASFPIRFLLCYVPLVVKEDNLLKAAVRAQDAVDAVKPKGARARLSTTSRKQSDALHDVRLSVRSSARGDPDEALESPWTAGQLFIEDLPLSVAPPSSWALAISEQSELALSRLHMSRLRLKSVPTETTLESVLAHIATSDLLLGRIASLREAYPELESHILVEQAKTRILKGLKQAWSSLHVGEASAQKLRIKLVDCVSRASADIRTKAASEFEGLGLQKMLDYLQKLAWEAGRQQGLVRLVSEWSLENDDFIHDSDVKMKNRSLMGFLKRFRRGTLRVSDVASIQPELQTDVRQLAPQSQADTATGAQHSTSSGSGSLLDVLLGTSASATAPGQEAFLPPHPPYPHVPPSYPHPQSPFAPSSSFHPPFGHSSAAPDPSGPASHATDYEDESGDDGVDTVSSAISHSLIDRLLDTRASPEAPGQEAFLPPHPPYPHVPPSYPHPQSPFAPSSSFHPPFGHSSAAPDPSGPASHATDYEDESGDDGVDTVSSAISHSLIDRLLDTRASPEAPEEVQESAGSMLDEGLLLDDVMAMIDEELGTVPGGSSPAHSVPSPPDEQHLLDELIPSLDPQDDTGKTTHPFQ</sequence>
<reference evidence="2" key="1">
    <citation type="submission" date="2007-03" db="EMBL/GenBank/DDBJ databases">
        <authorList>
            <person name="Paulsen I."/>
        </authorList>
    </citation>
    <scope>NUCLEOTIDE SEQUENCE</scope>
    <source>
        <strain evidence="2">VEG</strain>
    </source>
</reference>
<gene>
    <name evidence="2" type="ORF">TGVEG_440720</name>
</gene>
<evidence type="ECO:0000256" key="1">
    <source>
        <dbReference type="SAM" id="MobiDB-lite"/>
    </source>
</evidence>
<feature type="compositionally biased region" description="Polar residues" evidence="1">
    <location>
        <begin position="328"/>
        <end position="341"/>
    </location>
</feature>
<feature type="region of interest" description="Disordered" evidence="1">
    <location>
        <begin position="576"/>
        <end position="621"/>
    </location>
</feature>
<feature type="region of interest" description="Disordered" evidence="1">
    <location>
        <begin position="370"/>
        <end position="437"/>
    </location>
</feature>
<name>V4ZEG9_TOXGV</name>
<dbReference type="Proteomes" id="UP000002226">
    <property type="component" value="Unassembled WGS sequence"/>
</dbReference>
<evidence type="ECO:0000313" key="3">
    <source>
        <dbReference type="Proteomes" id="UP000002226"/>
    </source>
</evidence>
<keyword evidence="3" id="KW-1185">Reference proteome</keyword>
<feature type="compositionally biased region" description="Low complexity" evidence="1">
    <location>
        <begin position="342"/>
        <end position="358"/>
    </location>
</feature>
<comment type="caution">
    <text evidence="2">The sequence shown here is derived from an EMBL/GenBank/DDBJ whole genome shotgun (WGS) entry which is preliminary data.</text>
</comment>
<accession>V4ZEG9</accession>
<feature type="compositionally biased region" description="Low complexity" evidence="1">
    <location>
        <begin position="486"/>
        <end position="512"/>
    </location>
</feature>
<feature type="compositionally biased region" description="Pro residues" evidence="1">
    <location>
        <begin position="467"/>
        <end position="485"/>
    </location>
</feature>
<feature type="region of interest" description="Disordered" evidence="1">
    <location>
        <begin position="540"/>
        <end position="559"/>
    </location>
</feature>
<feature type="compositionally biased region" description="Acidic residues" evidence="1">
    <location>
        <begin position="426"/>
        <end position="435"/>
    </location>
</feature>
<feature type="region of interest" description="Disordered" evidence="1">
    <location>
        <begin position="458"/>
        <end position="526"/>
    </location>
</feature>
<dbReference type="VEuPathDB" id="ToxoDB:TGVEG_440720"/>
<feature type="compositionally biased region" description="Low complexity" evidence="1">
    <location>
        <begin position="397"/>
        <end position="423"/>
    </location>
</feature>
<proteinExistence type="predicted"/>
<dbReference type="AlphaFoldDB" id="V4ZEG9"/>
<organism evidence="2 3">
    <name type="scientific">Toxoplasma gondii (strain ATCC 50861 / VEG)</name>
    <dbReference type="NCBI Taxonomy" id="432359"/>
    <lineage>
        <taxon>Eukaryota</taxon>
        <taxon>Sar</taxon>
        <taxon>Alveolata</taxon>
        <taxon>Apicomplexa</taxon>
        <taxon>Conoidasida</taxon>
        <taxon>Coccidia</taxon>
        <taxon>Eucoccidiorida</taxon>
        <taxon>Eimeriorina</taxon>
        <taxon>Sarcocystidae</taxon>
        <taxon>Toxoplasma</taxon>
    </lineage>
</organism>
<feature type="compositionally biased region" description="Pro residues" evidence="1">
    <location>
        <begin position="378"/>
        <end position="396"/>
    </location>
</feature>
<evidence type="ECO:0000313" key="2">
    <source>
        <dbReference type="EMBL" id="ESS32276.1"/>
    </source>
</evidence>
<feature type="region of interest" description="Disordered" evidence="1">
    <location>
        <begin position="328"/>
        <end position="358"/>
    </location>
</feature>
<dbReference type="EMBL" id="AAYL02000140">
    <property type="protein sequence ID" value="ESS32276.1"/>
    <property type="molecule type" value="Genomic_DNA"/>
</dbReference>
<protein>
    <submittedName>
        <fullName evidence="2">Uncharacterized protein</fullName>
    </submittedName>
</protein>
<feature type="compositionally biased region" description="Acidic residues" evidence="1">
    <location>
        <begin position="515"/>
        <end position="524"/>
    </location>
</feature>